<dbReference type="InterPro" id="IPR053955">
    <property type="entry name" value="Csm6_CARF"/>
</dbReference>
<gene>
    <name evidence="4" type="primary">csm6</name>
    <name evidence="3" type="ORF">BN1321_440004</name>
    <name evidence="4" type="ORF">GO793_05850</name>
    <name evidence="5" type="ORF">GO941_04525</name>
</gene>
<evidence type="ECO:0000259" key="2">
    <source>
        <dbReference type="Pfam" id="PF22208"/>
    </source>
</evidence>
<evidence type="ECO:0000313" key="4">
    <source>
        <dbReference type="EMBL" id="MVI55381.1"/>
    </source>
</evidence>
<dbReference type="InterPro" id="IPR053941">
    <property type="entry name" value="Csm6_HEPN"/>
</dbReference>
<dbReference type="Pfam" id="PF09659">
    <property type="entry name" value="Cas_Csm6_HEPN"/>
    <property type="match status" value="1"/>
</dbReference>
<dbReference type="AlphaFoldDB" id="A0A0U1MWP2"/>
<evidence type="ECO:0000313" key="8">
    <source>
        <dbReference type="Proteomes" id="UP000434412"/>
    </source>
</evidence>
<organism evidence="3 6">
    <name type="scientific">Staphylococcus aureus</name>
    <dbReference type="NCBI Taxonomy" id="1280"/>
    <lineage>
        <taxon>Bacteria</taxon>
        <taxon>Bacillati</taxon>
        <taxon>Bacillota</taxon>
        <taxon>Bacilli</taxon>
        <taxon>Bacillales</taxon>
        <taxon>Staphylococcaceae</taxon>
        <taxon>Staphylococcus</taxon>
    </lineage>
</organism>
<dbReference type="EMBL" id="CVOQ01000039">
    <property type="protein sequence ID" value="CRI20471.1"/>
    <property type="molecule type" value="Genomic_DNA"/>
</dbReference>
<sequence>MKVLFSPIGNSDPWSNDRDGAMLHIVRHYQPDIVVLFFTESIWEGNKNIPGRKNFDWESIILKVSPGTKVNIKVDNIKYENDFDSYKDLFHFYINEIRTEYSEAEILLNVTSGTPQMESTLCLEYISNPNNMQCIQVSTPAPTEGPRRSFAKPETLIEDLNKVNDNEKVATNRSKSIDIISFREVMVRSQIKGLVDNYDYEGALNLVSNQKSFRNGKLLRKKLLALTNQIKTHEVFPEINVKYNNAALKKSLFHYLLVNMRYNRLDVAETLIRVKSIAEFILKTYLENHWTHLMIEIDGKPYLNAEDNLSFIYKYKLLLEKRKQNLDTSRILGLPAFIDMLSILEPKSKLLKEVKAVNDINGLRNSIAHNLEALNLDKNKNYKKIMLSVEAIKNMLNISFPEIDEQDYNYFEEKNKEFKKLL</sequence>
<dbReference type="Pfam" id="PF22208">
    <property type="entry name" value="Cas_Csm6_CARF"/>
    <property type="match status" value="1"/>
</dbReference>
<feature type="domain" description="Csm6 CARF" evidence="2">
    <location>
        <begin position="70"/>
        <end position="173"/>
    </location>
</feature>
<accession>A0A0U1MWP2</accession>
<dbReference type="RefSeq" id="WP_000865881.1">
    <property type="nucleotide sequence ID" value="NZ_CP083259.1"/>
</dbReference>
<dbReference type="Proteomes" id="UP000433366">
    <property type="component" value="Unassembled WGS sequence"/>
</dbReference>
<reference evidence="7 8" key="2">
    <citation type="submission" date="2019-11" db="EMBL/GenBank/DDBJ databases">
        <title>Implementation of targeted gown and glove precautions to prevent Staphylococcus aureus acquisition in community-based nursing homes.</title>
        <authorList>
            <person name="Stine O.C."/>
        </authorList>
    </citation>
    <scope>NUCLEOTIDE SEQUENCE [LARGE SCALE GENOMIC DNA]</scope>
    <source>
        <strain evidence="5 8">S_2023.LVRQ.AN</strain>
        <strain evidence="4 7">S_4031.LGMP.AI</strain>
    </source>
</reference>
<name>A0A0U1MWP2_STAAU</name>
<protein>
    <submittedName>
        <fullName evidence="3">CRISPR-associated family protein</fullName>
    </submittedName>
    <submittedName>
        <fullName evidence="4">Type III-A CRISPR-associated protein Csm6</fullName>
    </submittedName>
</protein>
<dbReference type="NCBIfam" id="TIGR02672">
    <property type="entry name" value="cas_csm6"/>
    <property type="match status" value="1"/>
</dbReference>
<dbReference type="Proteomes" id="UP000434412">
    <property type="component" value="Unassembled WGS sequence"/>
</dbReference>
<dbReference type="EMBL" id="WPVZ01000307">
    <property type="protein sequence ID" value="MVL44755.1"/>
    <property type="molecule type" value="Genomic_DNA"/>
</dbReference>
<evidence type="ECO:0000313" key="3">
    <source>
        <dbReference type="EMBL" id="CRI20471.1"/>
    </source>
</evidence>
<evidence type="ECO:0000313" key="5">
    <source>
        <dbReference type="EMBL" id="MVL44755.1"/>
    </source>
</evidence>
<reference evidence="3 6" key="1">
    <citation type="submission" date="2015-04" db="EMBL/GenBank/DDBJ databases">
        <authorList>
            <person name="Syromyatnikov M.Y."/>
            <person name="Popov V.N."/>
        </authorList>
    </citation>
    <scope>NUCLEOTIDE SEQUENCE [LARGE SCALE GENOMIC DNA]</scope>
    <source>
        <strain evidence="3 6">AH1</strain>
    </source>
</reference>
<dbReference type="Proteomes" id="UP000039437">
    <property type="component" value="Unassembled WGS sequence"/>
</dbReference>
<dbReference type="Pfam" id="PF22206">
    <property type="entry name" value="Cas_Csm6_6H"/>
    <property type="match status" value="1"/>
</dbReference>
<evidence type="ECO:0000313" key="7">
    <source>
        <dbReference type="Proteomes" id="UP000433366"/>
    </source>
</evidence>
<feature type="domain" description="Csm6 HEPN" evidence="1">
    <location>
        <begin position="249"/>
        <end position="419"/>
    </location>
</feature>
<evidence type="ECO:0000313" key="6">
    <source>
        <dbReference type="Proteomes" id="UP000039437"/>
    </source>
</evidence>
<proteinExistence type="predicted"/>
<dbReference type="EMBL" id="WPRH01000377">
    <property type="protein sequence ID" value="MVI55381.1"/>
    <property type="molecule type" value="Genomic_DNA"/>
</dbReference>
<dbReference type="InterPro" id="IPR013489">
    <property type="entry name" value="CRISPR-assoc_prot_Csm6"/>
</dbReference>
<dbReference type="PATRIC" id="fig|1280.3385.peg.1750"/>
<evidence type="ECO:0000259" key="1">
    <source>
        <dbReference type="Pfam" id="PF09659"/>
    </source>
</evidence>